<gene>
    <name evidence="6" type="ORF">EDB92DRAFT_1935767</name>
</gene>
<feature type="domain" description="BPL/LPL catalytic" evidence="5">
    <location>
        <begin position="52"/>
        <end position="234"/>
    </location>
</feature>
<comment type="function">
    <text evidence="1">Catalyzes both the ATP-dependent activation of exogenously supplied lipoate to lipoyl-AMP and the transfer of the activated lipoyl onto the lipoyl domains of lipoate-dependent enzymes.</text>
</comment>
<dbReference type="Gene3D" id="3.30.930.10">
    <property type="entry name" value="Bira Bifunctional Protein, Domain 2"/>
    <property type="match status" value="1"/>
</dbReference>
<dbReference type="Pfam" id="PF21948">
    <property type="entry name" value="LplA-B_cat"/>
    <property type="match status" value="1"/>
</dbReference>
<evidence type="ECO:0000256" key="1">
    <source>
        <dbReference type="ARBA" id="ARBA00003253"/>
    </source>
</evidence>
<evidence type="ECO:0000313" key="6">
    <source>
        <dbReference type="EMBL" id="KAH8988538.1"/>
    </source>
</evidence>
<dbReference type="NCBIfam" id="TIGR00545">
    <property type="entry name" value="lipoyltrans"/>
    <property type="match status" value="1"/>
</dbReference>
<dbReference type="PANTHER" id="PTHR12561:SF3">
    <property type="entry name" value="LIPOYLTRANSFERASE 1, MITOCHONDRIAL"/>
    <property type="match status" value="1"/>
</dbReference>
<comment type="similarity">
    <text evidence="3">Belongs to the LplA family.</text>
</comment>
<dbReference type="CDD" id="cd16443">
    <property type="entry name" value="LplA"/>
    <property type="match status" value="1"/>
</dbReference>
<dbReference type="InterPro" id="IPR004562">
    <property type="entry name" value="LipoylTrfase_LipoateP_Ligase"/>
</dbReference>
<accession>A0AAD4LHC5</accession>
<dbReference type="Proteomes" id="UP001201163">
    <property type="component" value="Unassembled WGS sequence"/>
</dbReference>
<evidence type="ECO:0000256" key="3">
    <source>
        <dbReference type="ARBA" id="ARBA00008242"/>
    </source>
</evidence>
<dbReference type="PROSITE" id="PS51733">
    <property type="entry name" value="BPL_LPL_CATALYTIC"/>
    <property type="match status" value="1"/>
</dbReference>
<comment type="pathway">
    <text evidence="2">Protein modification; protein lipoylation via exogenous pathway; protein N(6)-(lipoyl)lysine from lipoate: step 2/2.</text>
</comment>
<dbReference type="GO" id="GO:0017118">
    <property type="term" value="F:lipoyltransferase activity"/>
    <property type="evidence" value="ECO:0007669"/>
    <property type="project" value="TreeGrafter"/>
</dbReference>
<evidence type="ECO:0000256" key="4">
    <source>
        <dbReference type="ARBA" id="ARBA00015925"/>
    </source>
</evidence>
<sequence>MISTLTRLLQRSPRRHFSTSLQLSPKHSIYISQSSDPYFNLTFEDWLFKEKPTHEPLLLIYRDRPCVVIGRNQNPWKEVNFPELHRANIPFIRRRSGGGTVYHDMGNTNFSIHLPRSSFDRNVTAELVLRAVRSLNIDARVNERNDVCVGPYKMSFSWAIVKDRAYHHGTMLISSQLGTLGDALHVSKDSMVTRGVASVRSPVKNLREFSPTVTHDTFVKAMVQTFREEYHVKEPVQYVQASDTTDSPYIQNGIAELHDWSWAFGQTPEFTYSISRAFGWGSTARIHSKYGVILSCSLTAEDTSDAMKLGELGRELEGQKYGFLDKKTTNNRGRIEEVRQWLIEEMSS</sequence>
<organism evidence="6 7">
    <name type="scientific">Lactarius akahatsu</name>
    <dbReference type="NCBI Taxonomy" id="416441"/>
    <lineage>
        <taxon>Eukaryota</taxon>
        <taxon>Fungi</taxon>
        <taxon>Dikarya</taxon>
        <taxon>Basidiomycota</taxon>
        <taxon>Agaricomycotina</taxon>
        <taxon>Agaricomycetes</taxon>
        <taxon>Russulales</taxon>
        <taxon>Russulaceae</taxon>
        <taxon>Lactarius</taxon>
    </lineage>
</organism>
<dbReference type="GO" id="GO:0005739">
    <property type="term" value="C:mitochondrion"/>
    <property type="evidence" value="ECO:0007669"/>
    <property type="project" value="TreeGrafter"/>
</dbReference>
<keyword evidence="6" id="KW-0436">Ligase</keyword>
<dbReference type="GO" id="GO:0009249">
    <property type="term" value="P:protein lipoylation"/>
    <property type="evidence" value="ECO:0007669"/>
    <property type="project" value="InterPro"/>
</dbReference>
<dbReference type="PANTHER" id="PTHR12561">
    <property type="entry name" value="LIPOATE-PROTEIN LIGASE"/>
    <property type="match status" value="1"/>
</dbReference>
<dbReference type="InterPro" id="IPR045864">
    <property type="entry name" value="aa-tRNA-synth_II/BPL/LPL"/>
</dbReference>
<name>A0AAD4LHC5_9AGAM</name>
<dbReference type="AlphaFoldDB" id="A0AAD4LHC5"/>
<proteinExistence type="inferred from homology"/>
<dbReference type="Gene3D" id="3.30.390.50">
    <property type="entry name" value="CO dehydrogenase flavoprotein, C-terminal domain"/>
    <property type="match status" value="1"/>
</dbReference>
<evidence type="ECO:0000256" key="2">
    <source>
        <dbReference type="ARBA" id="ARBA00005085"/>
    </source>
</evidence>
<dbReference type="EMBL" id="JAKELL010000041">
    <property type="protein sequence ID" value="KAH8988538.1"/>
    <property type="molecule type" value="Genomic_DNA"/>
</dbReference>
<dbReference type="GO" id="GO:0016874">
    <property type="term" value="F:ligase activity"/>
    <property type="evidence" value="ECO:0007669"/>
    <property type="project" value="UniProtKB-KW"/>
</dbReference>
<comment type="caution">
    <text evidence="6">The sequence shown here is derived from an EMBL/GenBank/DDBJ whole genome shotgun (WGS) entry which is preliminary data.</text>
</comment>
<dbReference type="InterPro" id="IPR004143">
    <property type="entry name" value="BPL_LPL_catalytic"/>
</dbReference>
<evidence type="ECO:0000259" key="5">
    <source>
        <dbReference type="PROSITE" id="PS51733"/>
    </source>
</evidence>
<evidence type="ECO:0000313" key="7">
    <source>
        <dbReference type="Proteomes" id="UP001201163"/>
    </source>
</evidence>
<reference evidence="6" key="1">
    <citation type="submission" date="2022-01" db="EMBL/GenBank/DDBJ databases">
        <title>Comparative genomics reveals a dynamic genome evolution in the ectomycorrhizal milk-cap (Lactarius) mushrooms.</title>
        <authorList>
            <consortium name="DOE Joint Genome Institute"/>
            <person name="Lebreton A."/>
            <person name="Tang N."/>
            <person name="Kuo A."/>
            <person name="LaButti K."/>
            <person name="Drula E."/>
            <person name="Barry K."/>
            <person name="Clum A."/>
            <person name="Lipzen A."/>
            <person name="Mousain D."/>
            <person name="Ng V."/>
            <person name="Wang R."/>
            <person name="Wang X."/>
            <person name="Dai Y."/>
            <person name="Henrissat B."/>
            <person name="Grigoriev I.V."/>
            <person name="Guerin-Laguette A."/>
            <person name="Yu F."/>
            <person name="Martin F.M."/>
        </authorList>
    </citation>
    <scope>NUCLEOTIDE SEQUENCE</scope>
    <source>
        <strain evidence="6">QP</strain>
    </source>
</reference>
<protein>
    <recommendedName>
        <fullName evidence="4">Putative lipoate-protein ligase A</fullName>
    </recommendedName>
</protein>
<dbReference type="SUPFAM" id="SSF55681">
    <property type="entry name" value="Class II aaRS and biotin synthetases"/>
    <property type="match status" value="1"/>
</dbReference>
<keyword evidence="7" id="KW-1185">Reference proteome</keyword>